<feature type="non-terminal residue" evidence="2">
    <location>
        <position position="1"/>
    </location>
</feature>
<gene>
    <name evidence="2" type="ORF">MSPICULIGERA_LOCUS8964</name>
</gene>
<keyword evidence="1" id="KW-0067">ATP-binding</keyword>
<dbReference type="GO" id="GO:0005524">
    <property type="term" value="F:ATP binding"/>
    <property type="evidence" value="ECO:0007669"/>
    <property type="project" value="UniProtKB-UniRule"/>
</dbReference>
<dbReference type="SUPFAM" id="SSF56112">
    <property type="entry name" value="Protein kinase-like (PK-like)"/>
    <property type="match status" value="1"/>
</dbReference>
<keyword evidence="3" id="KW-1185">Reference proteome</keyword>
<dbReference type="InterPro" id="IPR017441">
    <property type="entry name" value="Protein_kinase_ATP_BS"/>
</dbReference>
<reference evidence="2" key="1">
    <citation type="submission" date="2023-06" db="EMBL/GenBank/DDBJ databases">
        <authorList>
            <person name="Delattre M."/>
        </authorList>
    </citation>
    <scope>NUCLEOTIDE SEQUENCE</scope>
    <source>
        <strain evidence="2">AF72</strain>
    </source>
</reference>
<evidence type="ECO:0000256" key="1">
    <source>
        <dbReference type="PROSITE-ProRule" id="PRU10141"/>
    </source>
</evidence>
<organism evidence="2 3">
    <name type="scientific">Mesorhabditis spiculigera</name>
    <dbReference type="NCBI Taxonomy" id="96644"/>
    <lineage>
        <taxon>Eukaryota</taxon>
        <taxon>Metazoa</taxon>
        <taxon>Ecdysozoa</taxon>
        <taxon>Nematoda</taxon>
        <taxon>Chromadorea</taxon>
        <taxon>Rhabditida</taxon>
        <taxon>Rhabditina</taxon>
        <taxon>Rhabditomorpha</taxon>
        <taxon>Rhabditoidea</taxon>
        <taxon>Rhabditidae</taxon>
        <taxon>Mesorhabditinae</taxon>
        <taxon>Mesorhabditis</taxon>
    </lineage>
</organism>
<proteinExistence type="predicted"/>
<feature type="binding site" evidence="1">
    <location>
        <position position="92"/>
    </location>
    <ligand>
        <name>ATP</name>
        <dbReference type="ChEBI" id="CHEBI:30616"/>
    </ligand>
</feature>
<dbReference type="PROSITE" id="PS00107">
    <property type="entry name" value="PROTEIN_KINASE_ATP"/>
    <property type="match status" value="1"/>
</dbReference>
<comment type="caution">
    <text evidence="2">The sequence shown here is derived from an EMBL/GenBank/DDBJ whole genome shotgun (WGS) entry which is preliminary data.</text>
</comment>
<protein>
    <submittedName>
        <fullName evidence="2">Uncharacterized protein</fullName>
    </submittedName>
</protein>
<dbReference type="Gene3D" id="3.30.200.20">
    <property type="entry name" value="Phosphorylase Kinase, domain 1"/>
    <property type="match status" value="1"/>
</dbReference>
<name>A0AA36CLI8_9BILA</name>
<evidence type="ECO:0000313" key="3">
    <source>
        <dbReference type="Proteomes" id="UP001177023"/>
    </source>
</evidence>
<dbReference type="AlphaFoldDB" id="A0AA36CLI8"/>
<evidence type="ECO:0000313" key="2">
    <source>
        <dbReference type="EMBL" id="CAJ0570527.1"/>
    </source>
</evidence>
<feature type="non-terminal residue" evidence="2">
    <location>
        <position position="106"/>
    </location>
</feature>
<accession>A0AA36CLI8</accession>
<dbReference type="Proteomes" id="UP001177023">
    <property type="component" value="Unassembled WGS sequence"/>
</dbReference>
<dbReference type="EMBL" id="CATQJA010002373">
    <property type="protein sequence ID" value="CAJ0570527.1"/>
    <property type="molecule type" value="Genomic_DNA"/>
</dbReference>
<keyword evidence="1" id="KW-0547">Nucleotide-binding</keyword>
<sequence>WFFRAIGIVAYPEILKKSMARPFTVPGQRKNDQMIYFNPKPYLPKVIPRLCGGSQLDTETHSYIVTGSLGCGGFGELWLVRDRKSQELVAMKVEHMGRTENAMRLQ</sequence>
<dbReference type="InterPro" id="IPR011009">
    <property type="entry name" value="Kinase-like_dom_sf"/>
</dbReference>